<dbReference type="CDD" id="cd01392">
    <property type="entry name" value="HTH_LacI"/>
    <property type="match status" value="1"/>
</dbReference>
<keyword evidence="4" id="KW-0804">Transcription</keyword>
<dbReference type="Gene3D" id="1.10.260.40">
    <property type="entry name" value="lambda repressor-like DNA-binding domains"/>
    <property type="match status" value="1"/>
</dbReference>
<evidence type="ECO:0000313" key="6">
    <source>
        <dbReference type="EMBL" id="MDQ7909223.1"/>
    </source>
</evidence>
<sequence>MKALSKRRAGVTIYQVAQRAGVSIATVSRTMRDSDLVTPETRARVLAAVEELGFTPSRLGRSLAEGQHAANGIVFPDLIGPYYAEVVLGYEEVAADLGRSVLILATHGRRDAAAQVLELANRVDGMVVMGRTVGDEVVERIAASGPPLVLVARDPISTVDTIRTDNERSARELAEHLLAHGHRRFAFVGDPDDSPDVAGRYAGFAAGLRAGGVPVPAPVRCSFDIEAGRAAAEALLRRRSRPQAVVCANDEVALGVHTAATEAGLTVPDDLAVTGWDDVMAARFAGLTTVRQPMRELGATAAHWLHDRITERGSDRSRPPSAVRSQVLPTQLTVRRSCGTHRTGPPPREVQT</sequence>
<dbReference type="Pfam" id="PF00356">
    <property type="entry name" value="LacI"/>
    <property type="match status" value="1"/>
</dbReference>
<dbReference type="SUPFAM" id="SSF47413">
    <property type="entry name" value="lambda repressor-like DNA-binding domains"/>
    <property type="match status" value="1"/>
</dbReference>
<dbReference type="InterPro" id="IPR000843">
    <property type="entry name" value="HTH_LacI"/>
</dbReference>
<accession>A0ABU0ZQC0</accession>
<dbReference type="InterPro" id="IPR028082">
    <property type="entry name" value="Peripla_BP_I"/>
</dbReference>
<evidence type="ECO:0000256" key="1">
    <source>
        <dbReference type="ARBA" id="ARBA00022491"/>
    </source>
</evidence>
<dbReference type="PANTHER" id="PTHR30146:SF148">
    <property type="entry name" value="HTH-TYPE TRANSCRIPTIONAL REPRESSOR PURR-RELATED"/>
    <property type="match status" value="1"/>
</dbReference>
<evidence type="ECO:0000313" key="7">
    <source>
        <dbReference type="Proteomes" id="UP001230908"/>
    </source>
</evidence>
<name>A0ABU0ZQC0_9ACTN</name>
<dbReference type="PANTHER" id="PTHR30146">
    <property type="entry name" value="LACI-RELATED TRANSCRIPTIONAL REPRESSOR"/>
    <property type="match status" value="1"/>
</dbReference>
<keyword evidence="2" id="KW-0805">Transcription regulation</keyword>
<dbReference type="CDD" id="cd06267">
    <property type="entry name" value="PBP1_LacI_sugar_binding-like"/>
    <property type="match status" value="1"/>
</dbReference>
<dbReference type="Proteomes" id="UP001230908">
    <property type="component" value="Unassembled WGS sequence"/>
</dbReference>
<protein>
    <submittedName>
        <fullName evidence="6">LacI family DNA-binding transcriptional regulator</fullName>
    </submittedName>
</protein>
<gene>
    <name evidence="6" type="ORF">RB614_32345</name>
</gene>
<feature type="domain" description="HTH lacI-type" evidence="5">
    <location>
        <begin position="11"/>
        <end position="65"/>
    </location>
</feature>
<keyword evidence="3 6" id="KW-0238">DNA-binding</keyword>
<dbReference type="EMBL" id="JAVHUY010000039">
    <property type="protein sequence ID" value="MDQ7909223.1"/>
    <property type="molecule type" value="Genomic_DNA"/>
</dbReference>
<dbReference type="PROSITE" id="PS50932">
    <property type="entry name" value="HTH_LACI_2"/>
    <property type="match status" value="1"/>
</dbReference>
<dbReference type="SUPFAM" id="SSF53822">
    <property type="entry name" value="Periplasmic binding protein-like I"/>
    <property type="match status" value="1"/>
</dbReference>
<keyword evidence="7" id="KW-1185">Reference proteome</keyword>
<keyword evidence="1" id="KW-0678">Repressor</keyword>
<dbReference type="RefSeq" id="WP_308716542.1">
    <property type="nucleotide sequence ID" value="NZ_JAVHUY010000039.1"/>
</dbReference>
<dbReference type="SMART" id="SM00354">
    <property type="entry name" value="HTH_LACI"/>
    <property type="match status" value="1"/>
</dbReference>
<dbReference type="InterPro" id="IPR010982">
    <property type="entry name" value="Lambda_DNA-bd_dom_sf"/>
</dbReference>
<comment type="caution">
    <text evidence="6">The sequence shown here is derived from an EMBL/GenBank/DDBJ whole genome shotgun (WGS) entry which is preliminary data.</text>
</comment>
<evidence type="ECO:0000256" key="4">
    <source>
        <dbReference type="ARBA" id="ARBA00023163"/>
    </source>
</evidence>
<organism evidence="6 7">
    <name type="scientific">Phytohabitans maris</name>
    <dbReference type="NCBI Taxonomy" id="3071409"/>
    <lineage>
        <taxon>Bacteria</taxon>
        <taxon>Bacillati</taxon>
        <taxon>Actinomycetota</taxon>
        <taxon>Actinomycetes</taxon>
        <taxon>Micromonosporales</taxon>
        <taxon>Micromonosporaceae</taxon>
    </lineage>
</organism>
<evidence type="ECO:0000256" key="2">
    <source>
        <dbReference type="ARBA" id="ARBA00023015"/>
    </source>
</evidence>
<dbReference type="Gene3D" id="3.40.50.2300">
    <property type="match status" value="2"/>
</dbReference>
<dbReference type="Pfam" id="PF13377">
    <property type="entry name" value="Peripla_BP_3"/>
    <property type="match status" value="1"/>
</dbReference>
<proteinExistence type="predicted"/>
<reference evidence="6 7" key="1">
    <citation type="submission" date="2023-08" db="EMBL/GenBank/DDBJ databases">
        <title>Phytohabitans sansha sp. nov., isolated from marine sediment.</title>
        <authorList>
            <person name="Zhao Y."/>
            <person name="Yi K."/>
        </authorList>
    </citation>
    <scope>NUCLEOTIDE SEQUENCE [LARGE SCALE GENOMIC DNA]</scope>
    <source>
        <strain evidence="6 7">ZYX-F-186</strain>
    </source>
</reference>
<dbReference type="GO" id="GO:0003677">
    <property type="term" value="F:DNA binding"/>
    <property type="evidence" value="ECO:0007669"/>
    <property type="project" value="UniProtKB-KW"/>
</dbReference>
<evidence type="ECO:0000256" key="3">
    <source>
        <dbReference type="ARBA" id="ARBA00023125"/>
    </source>
</evidence>
<evidence type="ECO:0000259" key="5">
    <source>
        <dbReference type="PROSITE" id="PS50932"/>
    </source>
</evidence>
<dbReference type="InterPro" id="IPR046335">
    <property type="entry name" value="LacI/GalR-like_sensor"/>
</dbReference>